<protein>
    <submittedName>
        <fullName evidence="1">Uncharacterized protein</fullName>
    </submittedName>
</protein>
<evidence type="ECO:0000313" key="2">
    <source>
        <dbReference type="Proteomes" id="UP001056120"/>
    </source>
</evidence>
<reference evidence="1 2" key="2">
    <citation type="journal article" date="2022" name="Mol. Ecol. Resour.">
        <title>The genomes of chicory, endive, great burdock and yacon provide insights into Asteraceae paleo-polyploidization history and plant inulin production.</title>
        <authorList>
            <person name="Fan W."/>
            <person name="Wang S."/>
            <person name="Wang H."/>
            <person name="Wang A."/>
            <person name="Jiang F."/>
            <person name="Liu H."/>
            <person name="Zhao H."/>
            <person name="Xu D."/>
            <person name="Zhang Y."/>
        </authorList>
    </citation>
    <scope>NUCLEOTIDE SEQUENCE [LARGE SCALE GENOMIC DNA]</scope>
    <source>
        <strain evidence="2">cv. Yunnan</strain>
        <tissue evidence="1">Leaves</tissue>
    </source>
</reference>
<name>A0ACB9HRT6_9ASTR</name>
<dbReference type="Proteomes" id="UP001056120">
    <property type="component" value="Linkage Group LG11"/>
</dbReference>
<evidence type="ECO:0000313" key="1">
    <source>
        <dbReference type="EMBL" id="KAI3797840.1"/>
    </source>
</evidence>
<dbReference type="EMBL" id="CM042028">
    <property type="protein sequence ID" value="KAI3797840.1"/>
    <property type="molecule type" value="Genomic_DNA"/>
</dbReference>
<sequence length="87" mass="10185">MKRSSTRGEPMKRIQKVEILDLRGMRRWWITGSRHSRNWNPGPDCFGLRAMRRAIIIVSRVRHLAVKIEALGDFWSREAVGSQILEL</sequence>
<keyword evidence="2" id="KW-1185">Reference proteome</keyword>
<gene>
    <name evidence="1" type="ORF">L1987_33104</name>
</gene>
<accession>A0ACB9HRT6</accession>
<reference evidence="2" key="1">
    <citation type="journal article" date="2022" name="Mol. Ecol. Resour.">
        <title>The genomes of chicory, endive, great burdock and yacon provide insights into Asteraceae palaeo-polyploidization history and plant inulin production.</title>
        <authorList>
            <person name="Fan W."/>
            <person name="Wang S."/>
            <person name="Wang H."/>
            <person name="Wang A."/>
            <person name="Jiang F."/>
            <person name="Liu H."/>
            <person name="Zhao H."/>
            <person name="Xu D."/>
            <person name="Zhang Y."/>
        </authorList>
    </citation>
    <scope>NUCLEOTIDE SEQUENCE [LARGE SCALE GENOMIC DNA]</scope>
    <source>
        <strain evidence="2">cv. Yunnan</strain>
    </source>
</reference>
<organism evidence="1 2">
    <name type="scientific">Smallanthus sonchifolius</name>
    <dbReference type="NCBI Taxonomy" id="185202"/>
    <lineage>
        <taxon>Eukaryota</taxon>
        <taxon>Viridiplantae</taxon>
        <taxon>Streptophyta</taxon>
        <taxon>Embryophyta</taxon>
        <taxon>Tracheophyta</taxon>
        <taxon>Spermatophyta</taxon>
        <taxon>Magnoliopsida</taxon>
        <taxon>eudicotyledons</taxon>
        <taxon>Gunneridae</taxon>
        <taxon>Pentapetalae</taxon>
        <taxon>asterids</taxon>
        <taxon>campanulids</taxon>
        <taxon>Asterales</taxon>
        <taxon>Asteraceae</taxon>
        <taxon>Asteroideae</taxon>
        <taxon>Heliantheae alliance</taxon>
        <taxon>Millerieae</taxon>
        <taxon>Smallanthus</taxon>
    </lineage>
</organism>
<comment type="caution">
    <text evidence="1">The sequence shown here is derived from an EMBL/GenBank/DDBJ whole genome shotgun (WGS) entry which is preliminary data.</text>
</comment>
<proteinExistence type="predicted"/>